<feature type="domain" description="Mg chelatase-related protein C-terminal" evidence="2">
    <location>
        <begin position="434"/>
        <end position="525"/>
    </location>
</feature>
<dbReference type="Pfam" id="PF01078">
    <property type="entry name" value="Mg_chelatase"/>
    <property type="match status" value="1"/>
</dbReference>
<dbReference type="GO" id="GO:0005524">
    <property type="term" value="F:ATP binding"/>
    <property type="evidence" value="ECO:0007669"/>
    <property type="project" value="InterPro"/>
</dbReference>
<protein>
    <submittedName>
        <fullName evidence="3">MG(2+) CHELATASE FAMILY PROTEIN / ComM-related protein</fullName>
    </submittedName>
</protein>
<dbReference type="InterPro" id="IPR000523">
    <property type="entry name" value="Mg_chelatse_chII-like_cat_dom"/>
</dbReference>
<reference evidence="3" key="1">
    <citation type="submission" date="2016-10" db="EMBL/GenBank/DDBJ databases">
        <authorList>
            <person name="de Groot N.N."/>
        </authorList>
    </citation>
    <scope>NUCLEOTIDE SEQUENCE</scope>
</reference>
<dbReference type="InterPro" id="IPR014721">
    <property type="entry name" value="Ribsml_uS5_D2-typ_fold_subgr"/>
</dbReference>
<dbReference type="SUPFAM" id="SSF54211">
    <property type="entry name" value="Ribosomal protein S5 domain 2-like"/>
    <property type="match status" value="1"/>
</dbReference>
<feature type="domain" description="Magnesium chelatase ChlI-like catalytic" evidence="1">
    <location>
        <begin position="225"/>
        <end position="426"/>
    </location>
</feature>
<evidence type="ECO:0000259" key="1">
    <source>
        <dbReference type="Pfam" id="PF01078"/>
    </source>
</evidence>
<dbReference type="Pfam" id="PF13335">
    <property type="entry name" value="Mg_chelatase_C"/>
    <property type="match status" value="1"/>
</dbReference>
<evidence type="ECO:0000259" key="2">
    <source>
        <dbReference type="Pfam" id="PF13335"/>
    </source>
</evidence>
<sequence length="528" mass="58518">MNAKNHSGNLPPQNQKIKVKEKQPAIVNRLACATLEGVNAKVIEVEATFTKGLPGFSVVGLASNDIQEAKERVKSALLTNDFVFPPLKITINLSPSDIKKNGTHFDLSLALLVALNKNAFTEEGLFVFGELGLDGRVKSSTLLFPLILSLKEQGLIRRAIVPLEAIEHLSHISGVDFIAVETLSETIQLLKKKEFKAHTKQFSYEARSLVISGKSYYYEESFESDFAEVKGQLIAKRAAMIAAAGMHNFFMEGNPGCGKSMIAKRLKDILPPLYEEELLSIAKHQFLDGQTPDFKAIRPMRSPHHTATSASVFGGGSGQAKIGEVALANYGILFFDEIPHFSKNVLEAMREPLQDKKVHIARVNAKIEYQADIMFVAAQNPCPCGNLLSKTKVCRCSEVEIKRYQNKLSDPFLDRIDLFVVMQEVHIDDKGDVDSKAMHKAVISAFIKQKERGQERLNGKLAENEIECYCLLTVDAGKILEGAIAKFGLSHRSIASVKKVGRTIADINGHEKIEKKDILEALSYRRRK</sequence>
<accession>A0A1W1BSY1</accession>
<dbReference type="PANTHER" id="PTHR32039">
    <property type="entry name" value="MAGNESIUM-CHELATASE SUBUNIT CHLI"/>
    <property type="match status" value="1"/>
</dbReference>
<dbReference type="Gene3D" id="3.30.230.10">
    <property type="match status" value="1"/>
</dbReference>
<dbReference type="InterPro" id="IPR045006">
    <property type="entry name" value="CHLI-like"/>
</dbReference>
<proteinExistence type="predicted"/>
<name>A0A1W1BSY1_9ZZZZ</name>
<dbReference type="Gene3D" id="3.40.50.300">
    <property type="entry name" value="P-loop containing nucleotide triphosphate hydrolases"/>
    <property type="match status" value="1"/>
</dbReference>
<dbReference type="InterPro" id="IPR027417">
    <property type="entry name" value="P-loop_NTPase"/>
</dbReference>
<dbReference type="Pfam" id="PF13541">
    <property type="entry name" value="ChlI"/>
    <property type="match status" value="1"/>
</dbReference>
<dbReference type="InterPro" id="IPR025158">
    <property type="entry name" value="Mg_chelat-rel_C"/>
</dbReference>
<evidence type="ECO:0000313" key="3">
    <source>
        <dbReference type="EMBL" id="SFV56595.1"/>
    </source>
</evidence>
<gene>
    <name evidence="3" type="ORF">MNB_SV-10-447</name>
</gene>
<dbReference type="InterPro" id="IPR004482">
    <property type="entry name" value="Mg_chelat-rel"/>
</dbReference>
<dbReference type="NCBIfam" id="TIGR00368">
    <property type="entry name" value="YifB family Mg chelatase-like AAA ATPase"/>
    <property type="match status" value="1"/>
</dbReference>
<dbReference type="AlphaFoldDB" id="A0A1W1BSY1"/>
<dbReference type="SUPFAM" id="SSF52540">
    <property type="entry name" value="P-loop containing nucleoside triphosphate hydrolases"/>
    <property type="match status" value="1"/>
</dbReference>
<organism evidence="3">
    <name type="scientific">hydrothermal vent metagenome</name>
    <dbReference type="NCBI Taxonomy" id="652676"/>
    <lineage>
        <taxon>unclassified sequences</taxon>
        <taxon>metagenomes</taxon>
        <taxon>ecological metagenomes</taxon>
    </lineage>
</organism>
<dbReference type="PANTHER" id="PTHR32039:SF7">
    <property type="entry name" value="COMPETENCE PROTEIN COMM"/>
    <property type="match status" value="1"/>
</dbReference>
<dbReference type="InterPro" id="IPR020568">
    <property type="entry name" value="Ribosomal_Su5_D2-typ_SF"/>
</dbReference>
<dbReference type="EMBL" id="FPHL01000014">
    <property type="protein sequence ID" value="SFV56595.1"/>
    <property type="molecule type" value="Genomic_DNA"/>
</dbReference>